<dbReference type="PANTHER" id="PTHR24073">
    <property type="entry name" value="DRAB5-RELATED"/>
    <property type="match status" value="1"/>
</dbReference>
<dbReference type="Pfam" id="PF08477">
    <property type="entry name" value="Roc"/>
    <property type="match status" value="1"/>
</dbReference>
<keyword evidence="1" id="KW-0547">Nucleotide-binding</keyword>
<dbReference type="SMART" id="SM00175">
    <property type="entry name" value="RAB"/>
    <property type="match status" value="1"/>
</dbReference>
<proteinExistence type="predicted"/>
<accession>A0AAU9PNH3</accession>
<dbReference type="EMBL" id="CAKMRJ010005745">
    <property type="protein sequence ID" value="CAH1451659.1"/>
    <property type="molecule type" value="Genomic_DNA"/>
</dbReference>
<evidence type="ECO:0000256" key="2">
    <source>
        <dbReference type="ARBA" id="ARBA00023134"/>
    </source>
</evidence>
<sequence length="307" mass="34400">MFWREREREINKEQNGGPPCGQVRVLVVGDSGVGKTSLVHLIVKGTTTKHPPQTVGCTVEVKHFTYGTPSSSSDSEKGDKDRDFFIELWDVSGHDRYTDCRSIFYSQINGVIFVHDLSQRRTKTSGLPVPYLVIGNKADLAAKEGTRGSSGNLVDMARQWVEKQGLLPSNEELPLIDTFPGSGGLMAAAKEARYDKEAVMKFFRMLVRRRYFSDELPMASPWSTSVQRPLQNLSDEDQIYTSTRTSGDSYKYNVLPPLPAQRNLTPPPTLYPQQPVLTPDNYNIPRFALSGAQELNSIRSKRNDINV</sequence>
<dbReference type="PRINTS" id="PR00449">
    <property type="entry name" value="RASTRNSFRMNG"/>
</dbReference>
<dbReference type="Gene3D" id="3.40.50.300">
    <property type="entry name" value="P-loop containing nucleotide triphosphate hydrolases"/>
    <property type="match status" value="1"/>
</dbReference>
<dbReference type="InterPro" id="IPR025662">
    <property type="entry name" value="Sigma_54_int_dom_ATP-bd_1"/>
</dbReference>
<keyword evidence="4" id="KW-1185">Reference proteome</keyword>
<dbReference type="PROSITE" id="PS00675">
    <property type="entry name" value="SIGMA54_INTERACT_1"/>
    <property type="match status" value="1"/>
</dbReference>
<dbReference type="InterPro" id="IPR001806">
    <property type="entry name" value="Small_GTPase"/>
</dbReference>
<dbReference type="SMART" id="SM00174">
    <property type="entry name" value="RHO"/>
    <property type="match status" value="1"/>
</dbReference>
<comment type="caution">
    <text evidence="3">The sequence shown here is derived from an EMBL/GenBank/DDBJ whole genome shotgun (WGS) entry which is preliminary data.</text>
</comment>
<dbReference type="Proteomes" id="UP001157418">
    <property type="component" value="Unassembled WGS sequence"/>
</dbReference>
<protein>
    <recommendedName>
        <fullName evidence="5">GTP-binding protein</fullName>
    </recommendedName>
</protein>
<evidence type="ECO:0000313" key="4">
    <source>
        <dbReference type="Proteomes" id="UP001157418"/>
    </source>
</evidence>
<organism evidence="3 4">
    <name type="scientific">Lactuca virosa</name>
    <dbReference type="NCBI Taxonomy" id="75947"/>
    <lineage>
        <taxon>Eukaryota</taxon>
        <taxon>Viridiplantae</taxon>
        <taxon>Streptophyta</taxon>
        <taxon>Embryophyta</taxon>
        <taxon>Tracheophyta</taxon>
        <taxon>Spermatophyta</taxon>
        <taxon>Magnoliopsida</taxon>
        <taxon>eudicotyledons</taxon>
        <taxon>Gunneridae</taxon>
        <taxon>Pentapetalae</taxon>
        <taxon>asterids</taxon>
        <taxon>campanulids</taxon>
        <taxon>Asterales</taxon>
        <taxon>Asteraceae</taxon>
        <taxon>Cichorioideae</taxon>
        <taxon>Cichorieae</taxon>
        <taxon>Lactucinae</taxon>
        <taxon>Lactuca</taxon>
    </lineage>
</organism>
<dbReference type="AlphaFoldDB" id="A0AAU9PNH3"/>
<keyword evidence="2" id="KW-0342">GTP-binding</keyword>
<dbReference type="GO" id="GO:0005525">
    <property type="term" value="F:GTP binding"/>
    <property type="evidence" value="ECO:0007669"/>
    <property type="project" value="UniProtKB-KW"/>
</dbReference>
<evidence type="ECO:0000313" key="3">
    <source>
        <dbReference type="EMBL" id="CAH1451659.1"/>
    </source>
</evidence>
<dbReference type="PROSITE" id="PS51419">
    <property type="entry name" value="RAB"/>
    <property type="match status" value="1"/>
</dbReference>
<reference evidence="3 4" key="1">
    <citation type="submission" date="2022-01" db="EMBL/GenBank/DDBJ databases">
        <authorList>
            <person name="Xiong W."/>
            <person name="Schranz E."/>
        </authorList>
    </citation>
    <scope>NUCLEOTIDE SEQUENCE [LARGE SCALE GENOMIC DNA]</scope>
</reference>
<dbReference type="SUPFAM" id="SSF52540">
    <property type="entry name" value="P-loop containing nucleoside triphosphate hydrolases"/>
    <property type="match status" value="1"/>
</dbReference>
<gene>
    <name evidence="3" type="ORF">LVIROSA_LOCUS37006</name>
</gene>
<dbReference type="InterPro" id="IPR027417">
    <property type="entry name" value="P-loop_NTPase"/>
</dbReference>
<evidence type="ECO:0008006" key="5">
    <source>
        <dbReference type="Google" id="ProtNLM"/>
    </source>
</evidence>
<name>A0AAU9PNH3_9ASTR</name>
<dbReference type="GO" id="GO:0003924">
    <property type="term" value="F:GTPase activity"/>
    <property type="evidence" value="ECO:0007669"/>
    <property type="project" value="InterPro"/>
</dbReference>
<evidence type="ECO:0000256" key="1">
    <source>
        <dbReference type="ARBA" id="ARBA00022741"/>
    </source>
</evidence>